<dbReference type="Pfam" id="PF21405">
    <property type="entry name" value="AMG1_II"/>
    <property type="match status" value="1"/>
</dbReference>
<gene>
    <name evidence="19" type="ORF">CYMTET_10483</name>
</gene>
<proteinExistence type="inferred from homology"/>
<dbReference type="PIRSF" id="PIRSF016408">
    <property type="entry name" value="PAGM"/>
    <property type="match status" value="1"/>
</dbReference>
<feature type="domain" description="Alpha-D-phosphohexomutase C-terminal" evidence="15">
    <location>
        <begin position="456"/>
        <end position="528"/>
    </location>
</feature>
<name>A0AAE0LEF8_9CHLO</name>
<comment type="caution">
    <text evidence="19">The sequence shown here is derived from an EMBL/GenBank/DDBJ whole genome shotgun (WGS) entry which is preliminary data.</text>
</comment>
<dbReference type="GO" id="GO:0005975">
    <property type="term" value="P:carbohydrate metabolic process"/>
    <property type="evidence" value="ECO:0007669"/>
    <property type="project" value="InterPro"/>
</dbReference>
<evidence type="ECO:0000256" key="1">
    <source>
        <dbReference type="ARBA" id="ARBA00000558"/>
    </source>
</evidence>
<keyword evidence="20" id="KW-1185">Reference proteome</keyword>
<dbReference type="Gene3D" id="3.40.120.10">
    <property type="entry name" value="Alpha-D-Glucose-1,6-Bisphosphate, subunit A, domain 3"/>
    <property type="match status" value="3"/>
</dbReference>
<keyword evidence="8 11" id="KW-0413">Isomerase</keyword>
<evidence type="ECO:0000256" key="6">
    <source>
        <dbReference type="ARBA" id="ARBA00022723"/>
    </source>
</evidence>
<dbReference type="FunFam" id="3.30.310.50:FF:000003">
    <property type="entry name" value="Phosphoacetylglucosamine mutase"/>
    <property type="match status" value="1"/>
</dbReference>
<evidence type="ECO:0000256" key="5">
    <source>
        <dbReference type="ARBA" id="ARBA00022553"/>
    </source>
</evidence>
<dbReference type="InterPro" id="IPR036900">
    <property type="entry name" value="A-D-PHexomutase_C_sf"/>
</dbReference>
<feature type="binding site" description="via phosphate group" evidence="14">
    <location>
        <position position="61"/>
    </location>
    <ligand>
        <name>Mg(2+)</name>
        <dbReference type="ChEBI" id="CHEBI:18420"/>
    </ligand>
</feature>
<evidence type="ECO:0000256" key="2">
    <source>
        <dbReference type="ARBA" id="ARBA00004865"/>
    </source>
</evidence>
<keyword evidence="6 11" id="KW-0479">Metal-binding</keyword>
<dbReference type="Proteomes" id="UP001190700">
    <property type="component" value="Unassembled WGS sequence"/>
</dbReference>
<dbReference type="EMBL" id="LGRX02003717">
    <property type="protein sequence ID" value="KAK3281750.1"/>
    <property type="molecule type" value="Genomic_DNA"/>
</dbReference>
<evidence type="ECO:0000256" key="4">
    <source>
        <dbReference type="ARBA" id="ARBA00012731"/>
    </source>
</evidence>
<evidence type="ECO:0000256" key="14">
    <source>
        <dbReference type="PIRSR" id="PIRSR016408-3"/>
    </source>
</evidence>
<dbReference type="InterPro" id="IPR016066">
    <property type="entry name" value="A-D-PHexomutase_CS"/>
</dbReference>
<evidence type="ECO:0000256" key="8">
    <source>
        <dbReference type="ARBA" id="ARBA00023235"/>
    </source>
</evidence>
<feature type="domain" description="Phosphoacetylglucosamine mutase AMG1" evidence="18">
    <location>
        <begin position="200"/>
        <end position="280"/>
    </location>
</feature>
<dbReference type="InterPro" id="IPR049023">
    <property type="entry name" value="AMG1_II"/>
</dbReference>
<keyword evidence="5" id="KW-0597">Phosphoprotein</keyword>
<dbReference type="GO" id="GO:0000287">
    <property type="term" value="F:magnesium ion binding"/>
    <property type="evidence" value="ECO:0007669"/>
    <property type="project" value="InterPro"/>
</dbReference>
<dbReference type="PROSITE" id="PS00710">
    <property type="entry name" value="PGM_PMM"/>
    <property type="match status" value="1"/>
</dbReference>
<evidence type="ECO:0000259" key="17">
    <source>
        <dbReference type="Pfam" id="PF21404"/>
    </source>
</evidence>
<sequence length="543" mass="58124">MEKIAQQAAGFPKPEGVFSYGTAGFRTEASLLPSTVFRCGILIALRALQQKAATGLMITASHNPEADNGVKLADPTGGMLSIAWEVYANELANAETVDALIGLVADIMQKEEIPEAGARSEITVLLGRDTRKSSAGLAAAAIAGIEAAGVRVLDLGLLTTPQLHYLVRAYNRVPAEAHTEEAYFESLASSFRVLVGKTQGSGAVICDAANGVGASKMTTLLSKLGPLLEMEVRNEGKGALNSNCGADFVQKEQKLPTAFESPRDDGRRCVSLDGDADRLVYFSCENGEMRLFDGDKIAVLFSSYIGALLKAVPKGEISSASVGVVQTAYANGSSTEYIRSTLGLQVETTPTGVKFLHRAAEEFDVGIYFEANGHGTVLFKEEWAQKVLAAPTGGDAAEGEAEVALLKLKALIRLINQAVGDALSGVLLVEAILRHNCWELQDWDALYTDLPSRQLKVKVADRAKIETMDAETRVRHPADLQPLIDATVARYSQGRAFTRPSGTEDVVRVYAEAATRAETEELAVEVARHVYDKAGDSQEQTTE</sequence>
<organism evidence="19 20">
    <name type="scientific">Cymbomonas tetramitiformis</name>
    <dbReference type="NCBI Taxonomy" id="36881"/>
    <lineage>
        <taxon>Eukaryota</taxon>
        <taxon>Viridiplantae</taxon>
        <taxon>Chlorophyta</taxon>
        <taxon>Pyramimonadophyceae</taxon>
        <taxon>Pyramimonadales</taxon>
        <taxon>Pyramimonadaceae</taxon>
        <taxon>Cymbomonas</taxon>
    </lineage>
</organism>
<evidence type="ECO:0000256" key="7">
    <source>
        <dbReference type="ARBA" id="ARBA00022842"/>
    </source>
</evidence>
<evidence type="ECO:0000259" key="16">
    <source>
        <dbReference type="Pfam" id="PF02878"/>
    </source>
</evidence>
<dbReference type="CDD" id="cd03086">
    <property type="entry name" value="PGM3"/>
    <property type="match status" value="1"/>
</dbReference>
<evidence type="ECO:0000256" key="3">
    <source>
        <dbReference type="ARBA" id="ARBA00010231"/>
    </source>
</evidence>
<feature type="binding site" evidence="13">
    <location>
        <begin position="370"/>
        <end position="372"/>
    </location>
    <ligand>
        <name>substrate</name>
    </ligand>
</feature>
<dbReference type="InterPro" id="IPR005844">
    <property type="entry name" value="A-D-PHexomutase_a/b/a-I"/>
</dbReference>
<reference evidence="19 20" key="1">
    <citation type="journal article" date="2015" name="Genome Biol. Evol.">
        <title>Comparative Genomics of a Bacterivorous Green Alga Reveals Evolutionary Causalities and Consequences of Phago-Mixotrophic Mode of Nutrition.</title>
        <authorList>
            <person name="Burns J.A."/>
            <person name="Paasch A."/>
            <person name="Narechania A."/>
            <person name="Kim E."/>
        </authorList>
    </citation>
    <scope>NUCLEOTIDE SEQUENCE [LARGE SCALE GENOMIC DNA]</scope>
    <source>
        <strain evidence="19 20">PLY_AMNH</strain>
    </source>
</reference>
<dbReference type="PANTHER" id="PTHR45955:SF1">
    <property type="entry name" value="PHOSPHOACETYLGLUCOSAMINE MUTASE"/>
    <property type="match status" value="1"/>
</dbReference>
<evidence type="ECO:0000256" key="12">
    <source>
        <dbReference type="PIRSR" id="PIRSR016408-1"/>
    </source>
</evidence>
<dbReference type="AlphaFoldDB" id="A0AAE0LEF8"/>
<feature type="active site" description="Phosphoserine intermediate" evidence="12">
    <location>
        <position position="61"/>
    </location>
</feature>
<dbReference type="GO" id="GO:0004610">
    <property type="term" value="F:phosphoacetylglucosamine mutase activity"/>
    <property type="evidence" value="ECO:0007669"/>
    <property type="project" value="UniProtKB-UniRule"/>
</dbReference>
<evidence type="ECO:0000259" key="18">
    <source>
        <dbReference type="Pfam" id="PF21405"/>
    </source>
</evidence>
<evidence type="ECO:0000313" key="20">
    <source>
        <dbReference type="Proteomes" id="UP001190700"/>
    </source>
</evidence>
<dbReference type="SUPFAM" id="SSF55957">
    <property type="entry name" value="Phosphoglucomutase, C-terminal domain"/>
    <property type="match status" value="1"/>
</dbReference>
<feature type="binding site" evidence="13">
    <location>
        <begin position="499"/>
        <end position="503"/>
    </location>
    <ligand>
        <name>substrate</name>
    </ligand>
</feature>
<evidence type="ECO:0000256" key="13">
    <source>
        <dbReference type="PIRSR" id="PIRSR016408-2"/>
    </source>
</evidence>
<evidence type="ECO:0000256" key="9">
    <source>
        <dbReference type="ARBA" id="ARBA00031926"/>
    </source>
</evidence>
<dbReference type="FunFam" id="3.40.120.10:FF:000013">
    <property type="entry name" value="Phosphoacetylglucosamine mutase"/>
    <property type="match status" value="1"/>
</dbReference>
<dbReference type="EC" id="5.4.2.3" evidence="4 11"/>
<evidence type="ECO:0000256" key="10">
    <source>
        <dbReference type="ARBA" id="ARBA00032065"/>
    </source>
</evidence>
<protein>
    <recommendedName>
        <fullName evidence="4 11">Phosphoacetylglucosamine mutase</fullName>
        <shortName evidence="11">PAGM</shortName>
        <ecNumber evidence="4 11">5.4.2.3</ecNumber>
    </recommendedName>
    <alternativeName>
        <fullName evidence="10 11">Acetylglucosamine phosphomutase</fullName>
    </alternativeName>
    <alternativeName>
        <fullName evidence="9 11">N-acetylglucosamine-phosphate mutase</fullName>
    </alternativeName>
</protein>
<evidence type="ECO:0000313" key="19">
    <source>
        <dbReference type="EMBL" id="KAK3281750.1"/>
    </source>
</evidence>
<evidence type="ECO:0000259" key="15">
    <source>
        <dbReference type="Pfam" id="PF00408"/>
    </source>
</evidence>
<feature type="domain" description="Alpha-D-phosphohexomutase alpha/beta/alpha" evidence="16">
    <location>
        <begin position="92"/>
        <end position="171"/>
    </location>
</feature>
<dbReference type="GO" id="GO:0006048">
    <property type="term" value="P:UDP-N-acetylglucosamine biosynthetic process"/>
    <property type="evidence" value="ECO:0007669"/>
    <property type="project" value="UniProtKB-UniRule"/>
</dbReference>
<dbReference type="SUPFAM" id="SSF53738">
    <property type="entry name" value="Phosphoglucomutase, first 3 domains"/>
    <property type="match status" value="4"/>
</dbReference>
<comment type="pathway">
    <text evidence="2 11">Nucleotide-sugar biosynthesis; UDP-N-acetyl-alpha-D-glucosamine biosynthesis; N-acetyl-alpha-D-glucosamine 1-phosphate from alpha-D-glucosamine 6-phosphate (route I): step 2/2.</text>
</comment>
<dbReference type="Pfam" id="PF21404">
    <property type="entry name" value="AMG1_III"/>
    <property type="match status" value="1"/>
</dbReference>
<dbReference type="InterPro" id="IPR005843">
    <property type="entry name" value="A-D-PHexomutase_C"/>
</dbReference>
<feature type="binding site" evidence="13">
    <location>
        <position position="508"/>
    </location>
    <ligand>
        <name>substrate</name>
    </ligand>
</feature>
<feature type="binding site" evidence="14">
    <location>
        <position position="277"/>
    </location>
    <ligand>
        <name>Mg(2+)</name>
        <dbReference type="ChEBI" id="CHEBI:18420"/>
    </ligand>
</feature>
<comment type="function">
    <text evidence="11">Interconverts GlcNAc-6-P and GlcNAc-1-P.</text>
</comment>
<dbReference type="Pfam" id="PF02878">
    <property type="entry name" value="PGM_PMM_I"/>
    <property type="match status" value="2"/>
</dbReference>
<accession>A0AAE0LEF8</accession>
<comment type="cofactor">
    <cofactor evidence="11 14">
        <name>Mg(2+)</name>
        <dbReference type="ChEBI" id="CHEBI:18420"/>
    </cofactor>
    <text evidence="11 14">Binds 1 Mg(2+) ion per subunit.</text>
</comment>
<dbReference type="Pfam" id="PF00408">
    <property type="entry name" value="PGM_PMM_IV"/>
    <property type="match status" value="1"/>
</dbReference>
<dbReference type="InterPro" id="IPR016657">
    <property type="entry name" value="PAGM"/>
</dbReference>
<feature type="domain" description="Alpha-D-phosphohexomutase alpha/beta/alpha" evidence="16">
    <location>
        <begin position="49"/>
        <end position="81"/>
    </location>
</feature>
<dbReference type="Gene3D" id="3.30.310.50">
    <property type="entry name" value="Alpha-D-phosphohexomutase, C-terminal domain"/>
    <property type="match status" value="1"/>
</dbReference>
<comment type="catalytic activity">
    <reaction evidence="1 11">
        <text>N-acetyl-alpha-D-glucosamine 1-phosphate = N-acetyl-D-glucosamine 6-phosphate</text>
        <dbReference type="Rhea" id="RHEA:23804"/>
        <dbReference type="ChEBI" id="CHEBI:57513"/>
        <dbReference type="ChEBI" id="CHEBI:57776"/>
        <dbReference type="EC" id="5.4.2.3"/>
    </reaction>
</comment>
<feature type="binding site" evidence="14">
    <location>
        <position position="273"/>
    </location>
    <ligand>
        <name>Mg(2+)</name>
        <dbReference type="ChEBI" id="CHEBI:18420"/>
    </ligand>
</feature>
<dbReference type="PANTHER" id="PTHR45955">
    <property type="entry name" value="PHOSPHOACETYLGLUCOSAMINE MUTASE"/>
    <property type="match status" value="1"/>
</dbReference>
<comment type="similarity">
    <text evidence="3 11">Belongs to the phosphohexose mutase family.</text>
</comment>
<feature type="domain" description="Phosphoacetylglucosamine mutase AMG1" evidence="17">
    <location>
        <begin position="293"/>
        <end position="438"/>
    </location>
</feature>
<dbReference type="InterPro" id="IPR049022">
    <property type="entry name" value="AMG1_III"/>
</dbReference>
<evidence type="ECO:0000256" key="11">
    <source>
        <dbReference type="PIRNR" id="PIRNR016408"/>
    </source>
</evidence>
<feature type="binding site" evidence="14">
    <location>
        <position position="275"/>
    </location>
    <ligand>
        <name>Mg(2+)</name>
        <dbReference type="ChEBI" id="CHEBI:18420"/>
    </ligand>
</feature>
<keyword evidence="7 11" id="KW-0460">Magnesium</keyword>
<dbReference type="InterPro" id="IPR016055">
    <property type="entry name" value="A-D-PHexomutase_a/b/a-I/II/III"/>
</dbReference>